<dbReference type="GeneID" id="6996649"/>
<evidence type="ECO:0000313" key="3">
    <source>
        <dbReference type="Proteomes" id="UP000001460"/>
    </source>
</evidence>
<organism evidence="2 3">
    <name type="scientific">Cryptosporidium muris (strain RN66)</name>
    <dbReference type="NCBI Taxonomy" id="441375"/>
    <lineage>
        <taxon>Eukaryota</taxon>
        <taxon>Sar</taxon>
        <taxon>Alveolata</taxon>
        <taxon>Apicomplexa</taxon>
        <taxon>Conoidasida</taxon>
        <taxon>Coccidia</taxon>
        <taxon>Eucoccidiorida</taxon>
        <taxon>Eimeriorina</taxon>
        <taxon>Cryptosporidiidae</taxon>
        <taxon>Cryptosporidium</taxon>
    </lineage>
</organism>
<dbReference type="EMBL" id="DS989732">
    <property type="protein sequence ID" value="EEA07185.1"/>
    <property type="molecule type" value="Genomic_DNA"/>
</dbReference>
<evidence type="ECO:0000313" key="2">
    <source>
        <dbReference type="EMBL" id="EEA07185.1"/>
    </source>
</evidence>
<dbReference type="SUPFAM" id="SSF47473">
    <property type="entry name" value="EF-hand"/>
    <property type="match status" value="1"/>
</dbReference>
<reference evidence="2" key="1">
    <citation type="submission" date="2008-06" db="EMBL/GenBank/DDBJ databases">
        <authorList>
            <person name="Lorenzi H."/>
            <person name="Inman J."/>
            <person name="Miller J."/>
            <person name="Schobel S."/>
            <person name="Amedeo P."/>
            <person name="Caler E.V."/>
            <person name="da Silva J."/>
        </authorList>
    </citation>
    <scope>NUCLEOTIDE SEQUENCE [LARGE SCALE GENOMIC DNA]</scope>
    <source>
        <strain evidence="2">RN66</strain>
    </source>
</reference>
<feature type="region of interest" description="Disordered" evidence="1">
    <location>
        <begin position="834"/>
        <end position="855"/>
    </location>
</feature>
<keyword evidence="3" id="KW-1185">Reference proteome</keyword>
<dbReference type="AlphaFoldDB" id="B6AG44"/>
<dbReference type="RefSeq" id="XP_002141534.1">
    <property type="nucleotide sequence ID" value="XM_002141498.1"/>
</dbReference>
<sequence length="855" mass="97375">METDLDIEEYDIRNFIPLYPETCSLLYPSPLVPDSYDIKDNFETEKKSNSKLHKGNLGDKNNPNNKSECIGAEKYMCHKVDTNDYELQDKLRYSLLHPMSRSSQNNLQVDLKTKINRNTLNKVLDSCNENRQKILTPLKNSNFLECEQSLKPKTKLIVKNPLKQNTTQPDYIGNKKEILKSEKLRKNKISELEKDKQSLKISLKETAINTPKSAELVNSKSSKSTTVSLGSIHKETPFSKQIVKLPGYLQYHSKPERSISESAGKNISSDTLKTSVLVNGVKNNDIGLLKQGNIKTEPRLELVRNPNEDKKVGSELKTKLQMNGTVRHTTGLKEISSYEDQKTLKKPLDVSIRKEPMQFYREYTEDKFEIMHGTPEEFTTKLLLSPNLVKIEKNSNNEVVIYVPCRLNSDLECIFYFFSDNNIFLFPEQFAKMLHCAHLYHSSKPLDILERMFPSNDETEPGLVKKSISYSSFLKLLHRFALFKFKSMGISEEEKLNIVISFIINSKDGKRASEKLLKVGRCIQVNDPTLQRQTKNIQVVAETKEKKIGQTIETVGVGVEARVEVYDVSCECDLENQTSKCSASDTLEINSNNSLESEDNSKVESDHITEDESRLLCTDTKDSKEKIVYFNPDEYKSKHFISTEDSESYGDQPEFLSDIGKAITSIGSEDDKKIYRIFIYYVGPNKSKLSYRQFYNMMNDSGILGGFMEDFITPIQLERCYSAVLTDPKGIDYWEFKEVLLYCGETASCGDTPSTALQNIVKKYILPLILPIYQPNNFEKCEDAITIANSNKLNSRTLETLQTMINKTTLPWFRLGNCPFISSDESNSCSCDYSSYSDSTDSNESSYSSGSLKSL</sequence>
<name>B6AG44_CRYMR</name>
<accession>B6AG44</accession>
<dbReference type="InterPro" id="IPR011992">
    <property type="entry name" value="EF-hand-dom_pair"/>
</dbReference>
<gene>
    <name evidence="2" type="ORF">CMU_000550</name>
</gene>
<dbReference type="VEuPathDB" id="CryptoDB:CMU_000550"/>
<protein>
    <submittedName>
        <fullName evidence="2">Uncharacterized protein</fullName>
    </submittedName>
</protein>
<dbReference type="Proteomes" id="UP000001460">
    <property type="component" value="Unassembled WGS sequence"/>
</dbReference>
<evidence type="ECO:0000256" key="1">
    <source>
        <dbReference type="SAM" id="MobiDB-lite"/>
    </source>
</evidence>
<proteinExistence type="predicted"/>
<dbReference type="OrthoDB" id="343952at2759"/>